<dbReference type="EMBL" id="AVOT02025609">
    <property type="protein sequence ID" value="MBW0516982.1"/>
    <property type="molecule type" value="Genomic_DNA"/>
</dbReference>
<dbReference type="InterPro" id="IPR021109">
    <property type="entry name" value="Peptidase_aspartic_dom_sf"/>
</dbReference>
<dbReference type="Gene3D" id="2.40.70.10">
    <property type="entry name" value="Acid Proteases"/>
    <property type="match status" value="1"/>
</dbReference>
<dbReference type="Proteomes" id="UP000765509">
    <property type="component" value="Unassembled WGS sequence"/>
</dbReference>
<reference evidence="1" key="1">
    <citation type="submission" date="2021-03" db="EMBL/GenBank/DDBJ databases">
        <title>Draft genome sequence of rust myrtle Austropuccinia psidii MF-1, a brazilian biotype.</title>
        <authorList>
            <person name="Quecine M.C."/>
            <person name="Pachon D.M.R."/>
            <person name="Bonatelli M.L."/>
            <person name="Correr F.H."/>
            <person name="Franceschini L.M."/>
            <person name="Leite T.F."/>
            <person name="Margarido G.R.A."/>
            <person name="Almeida C.A."/>
            <person name="Ferrarezi J.A."/>
            <person name="Labate C.A."/>
        </authorList>
    </citation>
    <scope>NUCLEOTIDE SEQUENCE</scope>
    <source>
        <strain evidence="1">MF-1</strain>
    </source>
</reference>
<gene>
    <name evidence="1" type="ORF">O181_056697</name>
</gene>
<proteinExistence type="predicted"/>
<dbReference type="AlphaFoldDB" id="A0A9Q3EBA0"/>
<organism evidence="1 2">
    <name type="scientific">Austropuccinia psidii MF-1</name>
    <dbReference type="NCBI Taxonomy" id="1389203"/>
    <lineage>
        <taxon>Eukaryota</taxon>
        <taxon>Fungi</taxon>
        <taxon>Dikarya</taxon>
        <taxon>Basidiomycota</taxon>
        <taxon>Pucciniomycotina</taxon>
        <taxon>Pucciniomycetes</taxon>
        <taxon>Pucciniales</taxon>
        <taxon>Sphaerophragmiaceae</taxon>
        <taxon>Austropuccinia</taxon>
    </lineage>
</organism>
<evidence type="ECO:0000313" key="1">
    <source>
        <dbReference type="EMBL" id="MBW0516982.1"/>
    </source>
</evidence>
<keyword evidence="2" id="KW-1185">Reference proteome</keyword>
<evidence type="ECO:0000313" key="2">
    <source>
        <dbReference type="Proteomes" id="UP000765509"/>
    </source>
</evidence>
<comment type="caution">
    <text evidence="1">The sequence shown here is derived from an EMBL/GenBank/DDBJ whole genome shotgun (WGS) entry which is preliminary data.</text>
</comment>
<name>A0A9Q3EBA0_9BASI</name>
<sequence>MKLNQITSDNTRQKELWQDLTQTEDNHRTIVINSIQSLQHEFRNSQRCNNSKMSDIEQLLHTLPRISTPLNQNEGTRIPNPQVLEVENSQLKNEFSTSFHNLEPSMGQELLKEVPKLKEWPHFSGEGEYDHMEFIRGIDIIKEDFELPDILVTARFNTLFTRSAHRWYIKLSQAHEHQSWTWWKGQIINKWANDAWRFKVETAFESAKFNADKDKALPWFFQQKDRLTALYPDMSAFMIHRRILRRCGGALEHAVKSRTTEQASAEYIINILKEVTTRTRIFSSRVNLKTRFNTPGKDSVDKNPKENSNNVKYKFADIIIKCHICQSTTHLANTCPKRGEIHEIDIEKEPDVEKEDNTIEENSDYKSSIFSESSRDIENINATFDIMESYSHLPQLSNGQLDLSKIQDAQLMKTKPNRGEFYTAGNSCITEVVIDNKPTKPLIDPGAFCSCVSKSFLKTCVPNFEDQFLPIDGIKFNSARNPMKAFGIFETNVIFPHINGNLRITVDFFVMENCSNNHFILGNDYLIMYGIDLHNNKDRYFTIGDNKC</sequence>
<protein>
    <submittedName>
        <fullName evidence="1">Uncharacterized protein</fullName>
    </submittedName>
</protein>
<accession>A0A9Q3EBA0</accession>